<sequence>MLTKILAVLLLFTSYNAHSAFMHFNFTGFVSSVENYEATFFDEATLLGQPVSGSFTLDLSNEVRGRLETGWYWWGQVETGLPVLTSQLKLGSKIYSLANQGIYNAFEDDFFPEEHIEMYNGPYYDGGPIGDGEYFSDFARFTETAPLGETNLTYDLSIYFFDLINDFLVFSEETELFDKQPDFSQSFFWEDTDFTDDNQEGSGTFDVYESFYPTAGGFERNIDSKLEFTLASVSAVRVDSPSTWLIFIVIGIASCARKYLLTRIKRPIE</sequence>
<dbReference type="eggNOG" id="ENOG5033Z2W">
    <property type="taxonomic scope" value="Bacteria"/>
</dbReference>
<dbReference type="RefSeq" id="WP_013784556.1">
    <property type="nucleotide sequence ID" value="NC_015554.1"/>
</dbReference>
<keyword evidence="1" id="KW-0732">Signal</keyword>
<accession>F5ZBG4</accession>
<dbReference type="KEGG" id="alt:ambt_10485"/>
<gene>
    <name evidence="2" type="ordered locus">ambt_10485</name>
</gene>
<evidence type="ECO:0008006" key="4">
    <source>
        <dbReference type="Google" id="ProtNLM"/>
    </source>
</evidence>
<feature type="signal peptide" evidence="1">
    <location>
        <begin position="1"/>
        <end position="19"/>
    </location>
</feature>
<dbReference type="Proteomes" id="UP000000683">
    <property type="component" value="Chromosome"/>
</dbReference>
<organism evidence="2 3">
    <name type="scientific">Alteromonas naphthalenivorans</name>
    <dbReference type="NCBI Taxonomy" id="715451"/>
    <lineage>
        <taxon>Bacteria</taxon>
        <taxon>Pseudomonadati</taxon>
        <taxon>Pseudomonadota</taxon>
        <taxon>Gammaproteobacteria</taxon>
        <taxon>Alteromonadales</taxon>
        <taxon>Alteromonadaceae</taxon>
        <taxon>Alteromonas/Salinimonas group</taxon>
        <taxon>Alteromonas</taxon>
    </lineage>
</organism>
<reference evidence="2 3" key="1">
    <citation type="journal article" date="2011" name="J. Bacteriol.">
        <title>Complete genome sequence of the polycyclic aromatic hydrocarbon-degrading bacterium Alteromonas sp. strain SN2.</title>
        <authorList>
            <person name="Jin H.M."/>
            <person name="Jeong H."/>
            <person name="Moon E.J."/>
            <person name="Math R.K."/>
            <person name="Lee K."/>
            <person name="Kim H.J."/>
            <person name="Jeon C.O."/>
            <person name="Oh T.K."/>
            <person name="Kim J.F."/>
        </authorList>
    </citation>
    <scope>NUCLEOTIDE SEQUENCE [LARGE SCALE GENOMIC DNA]</scope>
    <source>
        <strain evidence="3">JCM 17741 / KACC 18427 / KCTC 11700BP / SN2</strain>
    </source>
</reference>
<evidence type="ECO:0000256" key="1">
    <source>
        <dbReference type="SAM" id="SignalP"/>
    </source>
</evidence>
<protein>
    <recommendedName>
        <fullName evidence="4">PEP-CTERM sorting domain-containing protein</fullName>
    </recommendedName>
</protein>
<dbReference type="EMBL" id="CP002339">
    <property type="protein sequence ID" value="AEF03621.1"/>
    <property type="molecule type" value="Genomic_DNA"/>
</dbReference>
<dbReference type="HOGENOM" id="CLU_985667_0_0_6"/>
<dbReference type="AlphaFoldDB" id="F5ZBG4"/>
<feature type="chain" id="PRO_5003330485" description="PEP-CTERM sorting domain-containing protein" evidence="1">
    <location>
        <begin position="20"/>
        <end position="269"/>
    </location>
</feature>
<keyword evidence="3" id="KW-1185">Reference proteome</keyword>
<evidence type="ECO:0000313" key="2">
    <source>
        <dbReference type="EMBL" id="AEF03621.1"/>
    </source>
</evidence>
<name>F5ZBG4_ALTNA</name>
<dbReference type="OrthoDB" id="6336308at2"/>
<proteinExistence type="predicted"/>
<evidence type="ECO:0000313" key="3">
    <source>
        <dbReference type="Proteomes" id="UP000000683"/>
    </source>
</evidence>